<dbReference type="EMBL" id="BLIR01000001">
    <property type="protein sequence ID" value="GFE39993.1"/>
    <property type="molecule type" value="Genomic_DNA"/>
</dbReference>
<dbReference type="Proteomes" id="UP000431826">
    <property type="component" value="Unassembled WGS sequence"/>
</dbReference>
<organism evidence="2 3">
    <name type="scientific">Streptomyces tubercidicus</name>
    <dbReference type="NCBI Taxonomy" id="47759"/>
    <lineage>
        <taxon>Bacteria</taxon>
        <taxon>Bacillati</taxon>
        <taxon>Actinomycetota</taxon>
        <taxon>Actinomycetes</taxon>
        <taxon>Kitasatosporales</taxon>
        <taxon>Streptomycetaceae</taxon>
        <taxon>Streptomyces</taxon>
    </lineage>
</organism>
<name>A0A640UVC1_9ACTN</name>
<reference evidence="2 3" key="1">
    <citation type="submission" date="2019-12" db="EMBL/GenBank/DDBJ databases">
        <title>Whole genome shotgun sequence of Streptomyces tubercidicus NBRC 13090.</title>
        <authorList>
            <person name="Ichikawa N."/>
            <person name="Kimura A."/>
            <person name="Kitahashi Y."/>
            <person name="Komaki H."/>
            <person name="Tamura T."/>
        </authorList>
    </citation>
    <scope>NUCLEOTIDE SEQUENCE [LARGE SCALE GENOMIC DNA]</scope>
    <source>
        <strain evidence="2 3">NBRC 13090</strain>
    </source>
</reference>
<evidence type="ECO:0000256" key="1">
    <source>
        <dbReference type="SAM" id="MobiDB-lite"/>
    </source>
</evidence>
<keyword evidence="3" id="KW-1185">Reference proteome</keyword>
<evidence type="ECO:0000313" key="3">
    <source>
        <dbReference type="Proteomes" id="UP000431826"/>
    </source>
</evidence>
<gene>
    <name evidence="2" type="ORF">Stube_46660</name>
</gene>
<comment type="caution">
    <text evidence="2">The sequence shown here is derived from an EMBL/GenBank/DDBJ whole genome shotgun (WGS) entry which is preliminary data.</text>
</comment>
<accession>A0A640UVC1</accession>
<evidence type="ECO:0000313" key="2">
    <source>
        <dbReference type="EMBL" id="GFE39993.1"/>
    </source>
</evidence>
<protein>
    <submittedName>
        <fullName evidence="2">Uncharacterized protein</fullName>
    </submittedName>
</protein>
<proteinExistence type="predicted"/>
<feature type="region of interest" description="Disordered" evidence="1">
    <location>
        <begin position="110"/>
        <end position="129"/>
    </location>
</feature>
<sequence>MDDMSDRGDRGDTGDLGDINARLLPWSSVEGKPCFVVGDGSGYVSRLADEIEAAQLGLADERIEEAQRLLEGRKWSSGELQLLTVELTEALVEVRRIAESRGARLAVLRGRDGGGPQLSAEAYDDTRGS</sequence>
<dbReference type="AlphaFoldDB" id="A0A640UVC1"/>